<dbReference type="InParanoid" id="A0A1Y1Y9X5"/>
<dbReference type="Proteomes" id="UP000193498">
    <property type="component" value="Unassembled WGS sequence"/>
</dbReference>
<gene>
    <name evidence="2" type="ORF">K493DRAFT_407930</name>
</gene>
<name>A0A1Y1Y9X5_9FUNG</name>
<evidence type="ECO:0000256" key="1">
    <source>
        <dbReference type="SAM" id="MobiDB-lite"/>
    </source>
</evidence>
<sequence>MPEYPPKRPHSQSPSPFRREMPSPAGTGPTSPPYNPALDINDEDEAFDQPYPLNHAPFNRDRERPSVYGKQFKPEPLPQNTSRGSNYGVYAMPDYSGYPSDSPAFHNNHSTQKLHDVSRSSTSPSLPSPSISSTSALQKSGAPSGKQNLTTPSAPPPPMSPFDFNDDQDDQISFNDDQSIVTFSSDKAKKTVGAWLLWPKVPSGYIDALKITQDPVVNIKELPYTYQQNFTLTIYIDNYNILPLRLNQIDVVGRDPNGRSIDLGKGQATNIRLRSKALTSFDVPFQLDYTFGNTTDLIWTHLAQACVPNLIPSPNKYNMPMSFIVSLHIPEITWISKVPQATYKYDYVCN</sequence>
<evidence type="ECO:0000313" key="2">
    <source>
        <dbReference type="EMBL" id="ORX94556.1"/>
    </source>
</evidence>
<proteinExistence type="predicted"/>
<organism evidence="2 3">
    <name type="scientific">Basidiobolus meristosporus CBS 931.73</name>
    <dbReference type="NCBI Taxonomy" id="1314790"/>
    <lineage>
        <taxon>Eukaryota</taxon>
        <taxon>Fungi</taxon>
        <taxon>Fungi incertae sedis</taxon>
        <taxon>Zoopagomycota</taxon>
        <taxon>Entomophthoromycotina</taxon>
        <taxon>Basidiobolomycetes</taxon>
        <taxon>Basidiobolales</taxon>
        <taxon>Basidiobolaceae</taxon>
        <taxon>Basidiobolus</taxon>
    </lineage>
</organism>
<keyword evidence="3" id="KW-1185">Reference proteome</keyword>
<comment type="caution">
    <text evidence="2">The sequence shown here is derived from an EMBL/GenBank/DDBJ whole genome shotgun (WGS) entry which is preliminary data.</text>
</comment>
<evidence type="ECO:0000313" key="3">
    <source>
        <dbReference type="Proteomes" id="UP000193498"/>
    </source>
</evidence>
<feature type="region of interest" description="Disordered" evidence="1">
    <location>
        <begin position="1"/>
        <end position="171"/>
    </location>
</feature>
<dbReference type="OrthoDB" id="20273at2759"/>
<feature type="compositionally biased region" description="Low complexity" evidence="1">
    <location>
        <begin position="119"/>
        <end position="135"/>
    </location>
</feature>
<protein>
    <submittedName>
        <fullName evidence="2">Uncharacterized protein</fullName>
    </submittedName>
</protein>
<dbReference type="AlphaFoldDB" id="A0A1Y1Y9X5"/>
<reference evidence="2 3" key="1">
    <citation type="submission" date="2016-07" db="EMBL/GenBank/DDBJ databases">
        <title>Pervasive Adenine N6-methylation of Active Genes in Fungi.</title>
        <authorList>
            <consortium name="DOE Joint Genome Institute"/>
            <person name="Mondo S.J."/>
            <person name="Dannebaum R.O."/>
            <person name="Kuo R.C."/>
            <person name="Labutti K."/>
            <person name="Haridas S."/>
            <person name="Kuo A."/>
            <person name="Salamov A."/>
            <person name="Ahrendt S.R."/>
            <person name="Lipzen A."/>
            <person name="Sullivan W."/>
            <person name="Andreopoulos W.B."/>
            <person name="Clum A."/>
            <person name="Lindquist E."/>
            <person name="Daum C."/>
            <person name="Ramamoorthy G.K."/>
            <person name="Gryganskyi A."/>
            <person name="Culley D."/>
            <person name="Magnuson J.K."/>
            <person name="James T.Y."/>
            <person name="O'Malley M.A."/>
            <person name="Stajich J.E."/>
            <person name="Spatafora J.W."/>
            <person name="Visel A."/>
            <person name="Grigoriev I.V."/>
        </authorList>
    </citation>
    <scope>NUCLEOTIDE SEQUENCE [LARGE SCALE GENOMIC DNA]</scope>
    <source>
        <strain evidence="2 3">CBS 931.73</strain>
    </source>
</reference>
<dbReference type="EMBL" id="MCFE01000201">
    <property type="protein sequence ID" value="ORX94556.1"/>
    <property type="molecule type" value="Genomic_DNA"/>
</dbReference>
<accession>A0A1Y1Y9X5</accession>